<organism evidence="7 8">
    <name type="scientific">Parolsenella catena</name>
    <dbReference type="NCBI Taxonomy" id="2003188"/>
    <lineage>
        <taxon>Bacteria</taxon>
        <taxon>Bacillati</taxon>
        <taxon>Actinomycetota</taxon>
        <taxon>Coriobacteriia</taxon>
        <taxon>Coriobacteriales</taxon>
        <taxon>Atopobiaceae</taxon>
        <taxon>Parolsenella</taxon>
    </lineage>
</organism>
<dbReference type="KEGG" id="pcat:Pcatena_06480"/>
<dbReference type="AlphaFoldDB" id="A0A3G9JX49"/>
<reference evidence="8" key="1">
    <citation type="submission" date="2018-11" db="EMBL/GenBank/DDBJ databases">
        <title>Comparative genomics of Parolsenella catena and Libanicoccus massiliensis: Reclassification of Libanicoccus massiliensis as Parolsenella massiliensis comb. nov.</title>
        <authorList>
            <person name="Sakamoto M."/>
            <person name="Ikeyama N."/>
            <person name="Murakami T."/>
            <person name="Mori H."/>
            <person name="Yuki M."/>
            <person name="Ohkuma M."/>
        </authorList>
    </citation>
    <scope>NUCLEOTIDE SEQUENCE [LARGE SCALE GENOMIC DNA]</scope>
    <source>
        <strain evidence="8">JCM 31932</strain>
    </source>
</reference>
<dbReference type="InterPro" id="IPR007561">
    <property type="entry name" value="Cell_div_SepF/SepF-rel"/>
</dbReference>
<keyword evidence="5" id="KW-0963">Cytoplasm</keyword>
<feature type="compositionally biased region" description="Basic and acidic residues" evidence="6">
    <location>
        <begin position="40"/>
        <end position="51"/>
    </location>
</feature>
<keyword evidence="3 5" id="KW-0131">Cell cycle</keyword>
<evidence type="ECO:0000256" key="4">
    <source>
        <dbReference type="ARBA" id="ARBA00044936"/>
    </source>
</evidence>
<proteinExistence type="inferred from homology"/>
<evidence type="ECO:0000313" key="8">
    <source>
        <dbReference type="Proteomes" id="UP000273154"/>
    </source>
</evidence>
<comment type="subcellular location">
    <subcellularLocation>
        <location evidence="5">Cytoplasm</location>
    </subcellularLocation>
    <text evidence="5">Localizes to the division site, in a FtsZ-dependent manner.</text>
</comment>
<dbReference type="GO" id="GO:0000917">
    <property type="term" value="P:division septum assembly"/>
    <property type="evidence" value="ECO:0007669"/>
    <property type="project" value="UniProtKB-KW"/>
</dbReference>
<comment type="function">
    <text evidence="4 5">Cell division protein that is part of the divisome complex and is recruited early to the Z-ring. Probably stimulates Z-ring formation, perhaps through the cross-linking of FtsZ protofilaments. Its function overlaps with FtsA.</text>
</comment>
<evidence type="ECO:0000256" key="6">
    <source>
        <dbReference type="SAM" id="MobiDB-lite"/>
    </source>
</evidence>
<evidence type="ECO:0000313" key="7">
    <source>
        <dbReference type="EMBL" id="BBH50061.1"/>
    </source>
</evidence>
<dbReference type="InterPro" id="IPR038594">
    <property type="entry name" value="SepF-like_sf"/>
</dbReference>
<dbReference type="RefSeq" id="WP_126421592.1">
    <property type="nucleotide sequence ID" value="NZ_AP019367.1"/>
</dbReference>
<comment type="similarity">
    <text evidence="5">Belongs to the SepF family.</text>
</comment>
<dbReference type="PANTHER" id="PTHR35798:SF1">
    <property type="entry name" value="CELL DIVISION PROTEIN SEPF"/>
    <property type="match status" value="1"/>
</dbReference>
<protein>
    <recommendedName>
        <fullName evidence="5">Cell division protein SepF</fullName>
    </recommendedName>
</protein>
<dbReference type="HAMAP" id="MF_01197">
    <property type="entry name" value="SepF"/>
    <property type="match status" value="1"/>
</dbReference>
<dbReference type="GO" id="GO:0043093">
    <property type="term" value="P:FtsZ-dependent cytokinesis"/>
    <property type="evidence" value="ECO:0007669"/>
    <property type="project" value="UniProtKB-UniRule"/>
</dbReference>
<keyword evidence="1 5" id="KW-0132">Cell division</keyword>
<dbReference type="GO" id="GO:0005737">
    <property type="term" value="C:cytoplasm"/>
    <property type="evidence" value="ECO:0007669"/>
    <property type="project" value="UniProtKB-SubCell"/>
</dbReference>
<gene>
    <name evidence="5" type="primary">sepF</name>
    <name evidence="7" type="ORF">Pcatena_06480</name>
</gene>
<feature type="region of interest" description="Disordered" evidence="6">
    <location>
        <begin position="127"/>
        <end position="155"/>
    </location>
</feature>
<evidence type="ECO:0000256" key="5">
    <source>
        <dbReference type="HAMAP-Rule" id="MF_01197"/>
    </source>
</evidence>
<name>A0A3G9JX49_9ACTN</name>
<comment type="subunit">
    <text evidence="5">Homodimer. Interacts with FtsZ.</text>
</comment>
<sequence>MGFLDNLKGAVQDKLQPRDNDYYDDGYGDYDEPYDDNGYYDDRQPQREEPRGTGLLGNPSRPDADSVNVYTRSGRHLSGDDLPSTATESYGSGTYGADGTYGSYSSDSAYRAADDDWRASADAPRDFEPQHAEGTETYVPPMTQPGVFGATGNTPADKGLTAVPRVTSGKLPAYVLKPTSYDDVQMVVRRVRTNQPVVLSFKNLKIEVAKRILDFSFGLACGIDGAVEELGDRVFVVLPQGVELAEADKRKLRADGLID</sequence>
<dbReference type="PANTHER" id="PTHR35798">
    <property type="entry name" value="CELL DIVISION PROTEIN SEPF"/>
    <property type="match status" value="1"/>
</dbReference>
<dbReference type="Gene3D" id="3.30.110.150">
    <property type="entry name" value="SepF-like protein"/>
    <property type="match status" value="1"/>
</dbReference>
<feature type="compositionally biased region" description="Acidic residues" evidence="6">
    <location>
        <begin position="22"/>
        <end position="39"/>
    </location>
</feature>
<dbReference type="GeneID" id="88848777"/>
<evidence type="ECO:0000256" key="1">
    <source>
        <dbReference type="ARBA" id="ARBA00022618"/>
    </source>
</evidence>
<evidence type="ECO:0000256" key="2">
    <source>
        <dbReference type="ARBA" id="ARBA00023210"/>
    </source>
</evidence>
<dbReference type="OrthoDB" id="3731101at2"/>
<keyword evidence="2 5" id="KW-0717">Septation</keyword>
<feature type="region of interest" description="Disordered" evidence="6">
    <location>
        <begin position="1"/>
        <end position="102"/>
    </location>
</feature>
<dbReference type="Pfam" id="PF04472">
    <property type="entry name" value="SepF"/>
    <property type="match status" value="1"/>
</dbReference>
<dbReference type="Proteomes" id="UP000273154">
    <property type="component" value="Chromosome"/>
</dbReference>
<dbReference type="InterPro" id="IPR023052">
    <property type="entry name" value="Cell_div_SepF"/>
</dbReference>
<accession>A0A3G9JX49</accession>
<evidence type="ECO:0000256" key="3">
    <source>
        <dbReference type="ARBA" id="ARBA00023306"/>
    </source>
</evidence>
<dbReference type="EMBL" id="AP019367">
    <property type="protein sequence ID" value="BBH50061.1"/>
    <property type="molecule type" value="Genomic_DNA"/>
</dbReference>
<keyword evidence="8" id="KW-1185">Reference proteome</keyword>